<evidence type="ECO:0000313" key="16">
    <source>
        <dbReference type="WBParaSite" id="DME_0000123601-mRNA-1"/>
    </source>
</evidence>
<evidence type="ECO:0000313" key="14">
    <source>
        <dbReference type="Proteomes" id="UP000038040"/>
    </source>
</evidence>
<evidence type="ECO:0000256" key="9">
    <source>
        <dbReference type="ARBA" id="ARBA00023065"/>
    </source>
</evidence>
<evidence type="ECO:0000256" key="6">
    <source>
        <dbReference type="ARBA" id="ARBA00022826"/>
    </source>
</evidence>
<keyword evidence="8 12" id="KW-1133">Transmembrane helix</keyword>
<gene>
    <name evidence="13" type="ORF">DME_LOCUS5596</name>
</gene>
<keyword evidence="10 12" id="KW-0472">Membrane</keyword>
<dbReference type="Proteomes" id="UP000038040">
    <property type="component" value="Unplaced"/>
</dbReference>
<keyword evidence="6" id="KW-0631">Potassium channel</keyword>
<feature type="transmembrane region" description="Helical" evidence="12">
    <location>
        <begin position="62"/>
        <end position="81"/>
    </location>
</feature>
<dbReference type="AlphaFoldDB" id="A0A0N4U3D6"/>
<evidence type="ECO:0000256" key="5">
    <source>
        <dbReference type="ARBA" id="ARBA00022692"/>
    </source>
</evidence>
<dbReference type="WBParaSite" id="DME_0000123601-mRNA-1">
    <property type="protein sequence ID" value="DME_0000123601-mRNA-1"/>
    <property type="gene ID" value="DME_0000123601"/>
</dbReference>
<proteinExistence type="inferred from homology"/>
<evidence type="ECO:0000256" key="4">
    <source>
        <dbReference type="ARBA" id="ARBA00022538"/>
    </source>
</evidence>
<evidence type="ECO:0000256" key="11">
    <source>
        <dbReference type="ARBA" id="ARBA00023303"/>
    </source>
</evidence>
<comment type="similarity">
    <text evidence="2">Belongs to the TMEM38 family.</text>
</comment>
<evidence type="ECO:0000256" key="3">
    <source>
        <dbReference type="ARBA" id="ARBA00022448"/>
    </source>
</evidence>
<name>A0A0N4U3D6_DRAME</name>
<keyword evidence="7" id="KW-0630">Potassium</keyword>
<sequence length="270" mass="30731">MSFIDNIKLDQEILLNAANRVQRLKMFPYFAIAHFILMIIGIRDDLGTGASIFSRKHPLSCWASSMLMCFADSIFAHFLLGEPLITPFKRHEEVLVATLVWYLVFYSPFDLIYKISKILPIKVVLCVMKEIFRTYKVAHGVSHAAKLYPNSYIIHVLVGIAKGAGSGILKTLEQLIRGVWIPSYNEILRPSFSTKACFIAAIIFTLDKQTQYISAPHDVVYLGIVGFFIYFKLSAILLNVQDPFAPFENLFCAIFMGGIWDAMSRYNYFI</sequence>
<feature type="transmembrane region" description="Helical" evidence="12">
    <location>
        <begin position="219"/>
        <end position="238"/>
    </location>
</feature>
<keyword evidence="3" id="KW-0813">Transport</keyword>
<dbReference type="EMBL" id="UYYG01001152">
    <property type="protein sequence ID" value="VDN55623.1"/>
    <property type="molecule type" value="Genomic_DNA"/>
</dbReference>
<evidence type="ECO:0000256" key="12">
    <source>
        <dbReference type="SAM" id="Phobius"/>
    </source>
</evidence>
<reference evidence="16" key="1">
    <citation type="submission" date="2017-02" db="UniProtKB">
        <authorList>
            <consortium name="WormBaseParasite"/>
        </authorList>
    </citation>
    <scope>IDENTIFICATION</scope>
</reference>
<dbReference type="GO" id="GO:0012505">
    <property type="term" value="C:endomembrane system"/>
    <property type="evidence" value="ECO:0007669"/>
    <property type="project" value="UniProtKB-SubCell"/>
</dbReference>
<dbReference type="PANTHER" id="PTHR12454">
    <property type="entry name" value="TRIMERIC INTRACELLULAR CATION CHANNEL"/>
    <property type="match status" value="1"/>
</dbReference>
<evidence type="ECO:0000313" key="15">
    <source>
        <dbReference type="Proteomes" id="UP000274756"/>
    </source>
</evidence>
<feature type="transmembrane region" description="Helical" evidence="12">
    <location>
        <begin position="26"/>
        <end position="42"/>
    </location>
</feature>
<dbReference type="Pfam" id="PF05197">
    <property type="entry name" value="TRIC"/>
    <property type="match status" value="1"/>
</dbReference>
<dbReference type="GO" id="GO:0005267">
    <property type="term" value="F:potassium channel activity"/>
    <property type="evidence" value="ECO:0007669"/>
    <property type="project" value="UniProtKB-KW"/>
</dbReference>
<dbReference type="GO" id="GO:0042802">
    <property type="term" value="F:identical protein binding"/>
    <property type="evidence" value="ECO:0007669"/>
    <property type="project" value="InterPro"/>
</dbReference>
<accession>A0A0N4U3D6</accession>
<keyword evidence="9" id="KW-0406">Ion transport</keyword>
<evidence type="ECO:0000256" key="2">
    <source>
        <dbReference type="ARBA" id="ARBA00005766"/>
    </source>
</evidence>
<comment type="subcellular location">
    <subcellularLocation>
        <location evidence="1">Endomembrane system</location>
        <topology evidence="1">Multi-pass membrane protein</topology>
    </subcellularLocation>
</comment>
<dbReference type="GO" id="GO:0016020">
    <property type="term" value="C:membrane"/>
    <property type="evidence" value="ECO:0007669"/>
    <property type="project" value="InterPro"/>
</dbReference>
<keyword evidence="15" id="KW-1185">Reference proteome</keyword>
<protein>
    <submittedName>
        <fullName evidence="16">Trimeric intracellular cation channel type B</fullName>
    </submittedName>
</protein>
<dbReference type="Proteomes" id="UP000274756">
    <property type="component" value="Unassembled WGS sequence"/>
</dbReference>
<evidence type="ECO:0000256" key="8">
    <source>
        <dbReference type="ARBA" id="ARBA00022989"/>
    </source>
</evidence>
<reference evidence="13 15" key="2">
    <citation type="submission" date="2018-11" db="EMBL/GenBank/DDBJ databases">
        <authorList>
            <consortium name="Pathogen Informatics"/>
        </authorList>
    </citation>
    <scope>NUCLEOTIDE SEQUENCE [LARGE SCALE GENOMIC DNA]</scope>
</reference>
<dbReference type="InterPro" id="IPR007866">
    <property type="entry name" value="TRIC_channel"/>
</dbReference>
<evidence type="ECO:0000256" key="7">
    <source>
        <dbReference type="ARBA" id="ARBA00022958"/>
    </source>
</evidence>
<dbReference type="OrthoDB" id="195817at2759"/>
<keyword evidence="5 12" id="KW-0812">Transmembrane</keyword>
<evidence type="ECO:0000313" key="13">
    <source>
        <dbReference type="EMBL" id="VDN55623.1"/>
    </source>
</evidence>
<dbReference type="PANTHER" id="PTHR12454:SF11">
    <property type="entry name" value="GH25683P"/>
    <property type="match status" value="1"/>
</dbReference>
<organism evidence="14 16">
    <name type="scientific">Dracunculus medinensis</name>
    <name type="common">Guinea worm</name>
    <dbReference type="NCBI Taxonomy" id="318479"/>
    <lineage>
        <taxon>Eukaryota</taxon>
        <taxon>Metazoa</taxon>
        <taxon>Ecdysozoa</taxon>
        <taxon>Nematoda</taxon>
        <taxon>Chromadorea</taxon>
        <taxon>Rhabditida</taxon>
        <taxon>Spirurina</taxon>
        <taxon>Dracunculoidea</taxon>
        <taxon>Dracunculidae</taxon>
        <taxon>Dracunculus</taxon>
    </lineage>
</organism>
<keyword evidence="4" id="KW-0633">Potassium transport</keyword>
<evidence type="ECO:0000256" key="1">
    <source>
        <dbReference type="ARBA" id="ARBA00004127"/>
    </source>
</evidence>
<dbReference type="STRING" id="318479.A0A0N4U3D6"/>
<evidence type="ECO:0000256" key="10">
    <source>
        <dbReference type="ARBA" id="ARBA00023136"/>
    </source>
</evidence>
<keyword evidence="11" id="KW-0407">Ion channel</keyword>